<comment type="caution">
    <text evidence="5">The sequence shown here is derived from an EMBL/GenBank/DDBJ whole genome shotgun (WGS) entry which is preliminary data.</text>
</comment>
<evidence type="ECO:0000259" key="4">
    <source>
        <dbReference type="PROSITE" id="PS50932"/>
    </source>
</evidence>
<dbReference type="Pfam" id="PF13377">
    <property type="entry name" value="Peripla_BP_3"/>
    <property type="match status" value="1"/>
</dbReference>
<dbReference type="Gene3D" id="1.10.260.40">
    <property type="entry name" value="lambda repressor-like DNA-binding domains"/>
    <property type="match status" value="1"/>
</dbReference>
<dbReference type="InterPro" id="IPR010982">
    <property type="entry name" value="Lambda_DNA-bd_dom_sf"/>
</dbReference>
<dbReference type="SUPFAM" id="SSF53822">
    <property type="entry name" value="Periplasmic binding protein-like I"/>
    <property type="match status" value="1"/>
</dbReference>
<evidence type="ECO:0000256" key="1">
    <source>
        <dbReference type="ARBA" id="ARBA00023015"/>
    </source>
</evidence>
<dbReference type="EMBL" id="JXQK01000051">
    <property type="protein sequence ID" value="KIP62722.1"/>
    <property type="molecule type" value="Genomic_DNA"/>
</dbReference>
<evidence type="ECO:0000256" key="3">
    <source>
        <dbReference type="ARBA" id="ARBA00023163"/>
    </source>
</evidence>
<dbReference type="SMART" id="SM00354">
    <property type="entry name" value="HTH_LACI"/>
    <property type="match status" value="1"/>
</dbReference>
<dbReference type="GO" id="GO:0000976">
    <property type="term" value="F:transcription cis-regulatory region binding"/>
    <property type="evidence" value="ECO:0007669"/>
    <property type="project" value="TreeGrafter"/>
</dbReference>
<dbReference type="Gene3D" id="3.40.50.2300">
    <property type="match status" value="2"/>
</dbReference>
<dbReference type="PROSITE" id="PS50932">
    <property type="entry name" value="HTH_LACI_2"/>
    <property type="match status" value="1"/>
</dbReference>
<dbReference type="SUPFAM" id="SSF47413">
    <property type="entry name" value="lambda repressor-like DNA-binding domains"/>
    <property type="match status" value="1"/>
</dbReference>
<gene>
    <name evidence="5" type="ORF">ST44_05700</name>
</gene>
<dbReference type="InterPro" id="IPR028082">
    <property type="entry name" value="Peripla_BP_I"/>
</dbReference>
<keyword evidence="3" id="KW-0804">Transcription</keyword>
<reference evidence="5 6" key="1">
    <citation type="submission" date="2015-01" db="EMBL/GenBank/DDBJ databases">
        <title>Comparative genomics of non-oral Prevotella species.</title>
        <authorList>
            <person name="Accetto T."/>
            <person name="Nograsek B."/>
            <person name="Avgustin G."/>
        </authorList>
    </citation>
    <scope>NUCLEOTIDE SEQUENCE [LARGE SCALE GENOMIC DNA]</scope>
    <source>
        <strain evidence="5 6">P5-119</strain>
    </source>
</reference>
<accession>A0A0D0J053</accession>
<name>A0A0D0J053_9BACT</name>
<dbReference type="STRING" id="1602171.ST44_05700"/>
<proteinExistence type="predicted"/>
<evidence type="ECO:0000313" key="5">
    <source>
        <dbReference type="EMBL" id="KIP62722.1"/>
    </source>
</evidence>
<feature type="domain" description="HTH lacI-type" evidence="4">
    <location>
        <begin position="6"/>
        <end position="60"/>
    </location>
</feature>
<evidence type="ECO:0000313" key="6">
    <source>
        <dbReference type="Proteomes" id="UP000032046"/>
    </source>
</evidence>
<dbReference type="InterPro" id="IPR046335">
    <property type="entry name" value="LacI/GalR-like_sensor"/>
</dbReference>
<evidence type="ECO:0000256" key="2">
    <source>
        <dbReference type="ARBA" id="ARBA00023125"/>
    </source>
</evidence>
<keyword evidence="6" id="KW-1185">Reference proteome</keyword>
<sequence length="343" mass="38420">MKQHRVSLKDLAAQLGVSIATVSRALRNSHEVGEELRERVQKLAKELNYRPNPFAQSLRSEAPKVIGVVVPNLVTHYYSAVLDGIEDYASQEGYSVMAINSHEDYLKEEKAINNFINMHVEGIIACLSQDTTDYSHFEAIHKMGIPLVFFARTCMPELFSQVVANGDEAAQQATEHLIKTGSRRVAFLGGPNHLDMVKRRKHGYLEALKANKIPIDRDIIVCGKINFAQAQQQTIRLLKKENRPDAILAFNDIITYAAFTAVKSLGLRIPEDVAIIGFTDTEASEYVTPKLSTIEDQSHKTGTLACELLMRVIKGDTKRYHEVVPMKLMIRESSAKIKESKQS</sequence>
<dbReference type="Pfam" id="PF00356">
    <property type="entry name" value="LacI"/>
    <property type="match status" value="1"/>
</dbReference>
<keyword evidence="1" id="KW-0805">Transcription regulation</keyword>
<dbReference type="PANTHER" id="PTHR30146:SF109">
    <property type="entry name" value="HTH-TYPE TRANSCRIPTIONAL REGULATOR GALS"/>
    <property type="match status" value="1"/>
</dbReference>
<dbReference type="PANTHER" id="PTHR30146">
    <property type="entry name" value="LACI-RELATED TRANSCRIPTIONAL REPRESSOR"/>
    <property type="match status" value="1"/>
</dbReference>
<organism evidence="5 6">
    <name type="scientific">Prevotella pectinovora</name>
    <dbReference type="NCBI Taxonomy" id="1602169"/>
    <lineage>
        <taxon>Bacteria</taxon>
        <taxon>Pseudomonadati</taxon>
        <taxon>Bacteroidota</taxon>
        <taxon>Bacteroidia</taxon>
        <taxon>Bacteroidales</taxon>
        <taxon>Prevotellaceae</taxon>
        <taxon>Prevotella</taxon>
    </lineage>
</organism>
<dbReference type="Proteomes" id="UP000032046">
    <property type="component" value="Unassembled WGS sequence"/>
</dbReference>
<dbReference type="CDD" id="cd01392">
    <property type="entry name" value="HTH_LacI"/>
    <property type="match status" value="1"/>
</dbReference>
<dbReference type="CDD" id="cd06267">
    <property type="entry name" value="PBP1_LacI_sugar_binding-like"/>
    <property type="match status" value="1"/>
</dbReference>
<protein>
    <submittedName>
        <fullName evidence="5">LacI family transcriptional regulator</fullName>
    </submittedName>
</protein>
<dbReference type="GO" id="GO:0003700">
    <property type="term" value="F:DNA-binding transcription factor activity"/>
    <property type="evidence" value="ECO:0007669"/>
    <property type="project" value="TreeGrafter"/>
</dbReference>
<dbReference type="RefSeq" id="WP_042518843.1">
    <property type="nucleotide sequence ID" value="NZ_JXQK01000051.1"/>
</dbReference>
<dbReference type="InterPro" id="IPR000843">
    <property type="entry name" value="HTH_LacI"/>
</dbReference>
<keyword evidence="2" id="KW-0238">DNA-binding</keyword>
<dbReference type="AlphaFoldDB" id="A0A0D0J053"/>